<dbReference type="InParanoid" id="A0A165FC45"/>
<dbReference type="EMBL" id="KV426091">
    <property type="protein sequence ID" value="KZV88753.1"/>
    <property type="molecule type" value="Genomic_DNA"/>
</dbReference>
<evidence type="ECO:0000256" key="1">
    <source>
        <dbReference type="SAM" id="MobiDB-lite"/>
    </source>
</evidence>
<evidence type="ECO:0000313" key="2">
    <source>
        <dbReference type="EMBL" id="KZV88753.1"/>
    </source>
</evidence>
<sequence>MASSLSSSSATSSSSSLTIDEREALIDTGKLVGSFVIISPDPVASVALLEDDVATAAAAAIRRQKYLAFVELTSPNVLQDEAGDWWPSPDEAPISFKLTGVGLGPPDPPWACVGLSKESEHVEGRLPVVLSPSLPWDNCYIHTLHAYYVYLTRIFLDHASDIRLTKEQHWTLDSALIEDMTREQKEKRALKKPAVDVSGSRKAASISRTVSETRIDEREHWSYDLPTHPPGDDHATASEPNAHPSETGETGEHDKVARMLVKVEMWLDLAIAKDLGSPEELTKVVKQLEVIEEDWARRKVLRELADQPQTDKWVQDVAATGAAAPDDVQSASLRSFYRLHYC</sequence>
<organism evidence="2 3">
    <name type="scientific">Exidia glandulosa HHB12029</name>
    <dbReference type="NCBI Taxonomy" id="1314781"/>
    <lineage>
        <taxon>Eukaryota</taxon>
        <taxon>Fungi</taxon>
        <taxon>Dikarya</taxon>
        <taxon>Basidiomycota</taxon>
        <taxon>Agaricomycotina</taxon>
        <taxon>Agaricomycetes</taxon>
        <taxon>Auriculariales</taxon>
        <taxon>Exidiaceae</taxon>
        <taxon>Exidia</taxon>
    </lineage>
</organism>
<gene>
    <name evidence="2" type="ORF">EXIGLDRAFT_696468</name>
</gene>
<accession>A0A165FC45</accession>
<feature type="region of interest" description="Disordered" evidence="1">
    <location>
        <begin position="218"/>
        <end position="253"/>
    </location>
</feature>
<dbReference type="Proteomes" id="UP000077266">
    <property type="component" value="Unassembled WGS sequence"/>
</dbReference>
<evidence type="ECO:0000313" key="3">
    <source>
        <dbReference type="Proteomes" id="UP000077266"/>
    </source>
</evidence>
<dbReference type="STRING" id="1314781.A0A165FC45"/>
<keyword evidence="3" id="KW-1185">Reference proteome</keyword>
<reference evidence="2 3" key="1">
    <citation type="journal article" date="2016" name="Mol. Biol. Evol.">
        <title>Comparative Genomics of Early-Diverging Mushroom-Forming Fungi Provides Insights into the Origins of Lignocellulose Decay Capabilities.</title>
        <authorList>
            <person name="Nagy L.G."/>
            <person name="Riley R."/>
            <person name="Tritt A."/>
            <person name="Adam C."/>
            <person name="Daum C."/>
            <person name="Floudas D."/>
            <person name="Sun H."/>
            <person name="Yadav J.S."/>
            <person name="Pangilinan J."/>
            <person name="Larsson K.H."/>
            <person name="Matsuura K."/>
            <person name="Barry K."/>
            <person name="Labutti K."/>
            <person name="Kuo R."/>
            <person name="Ohm R.A."/>
            <person name="Bhattacharya S.S."/>
            <person name="Shirouzu T."/>
            <person name="Yoshinaga Y."/>
            <person name="Martin F.M."/>
            <person name="Grigoriev I.V."/>
            <person name="Hibbett D.S."/>
        </authorList>
    </citation>
    <scope>NUCLEOTIDE SEQUENCE [LARGE SCALE GENOMIC DNA]</scope>
    <source>
        <strain evidence="2 3">HHB12029</strain>
    </source>
</reference>
<dbReference type="OrthoDB" id="2930792at2759"/>
<dbReference type="AlphaFoldDB" id="A0A165FC45"/>
<name>A0A165FC45_EXIGL</name>
<protein>
    <submittedName>
        <fullName evidence="2">Uncharacterized protein</fullName>
    </submittedName>
</protein>
<proteinExistence type="predicted"/>